<dbReference type="Proteomes" id="UP001249851">
    <property type="component" value="Unassembled WGS sequence"/>
</dbReference>
<dbReference type="CDD" id="cd00054">
    <property type="entry name" value="EGF_CA"/>
    <property type="match status" value="1"/>
</dbReference>
<dbReference type="Gene3D" id="2.10.25.10">
    <property type="entry name" value="Laminin"/>
    <property type="match status" value="3"/>
</dbReference>
<dbReference type="InterPro" id="IPR011641">
    <property type="entry name" value="Tyr-kin_ephrin_A/B_rcpt-like"/>
</dbReference>
<keyword evidence="2" id="KW-0677">Repeat</keyword>
<reference evidence="9" key="1">
    <citation type="journal article" date="2023" name="G3 (Bethesda)">
        <title>Whole genome assembly and annotation of the endangered Caribbean coral Acropora cervicornis.</title>
        <authorList>
            <person name="Selwyn J.D."/>
            <person name="Vollmer S.V."/>
        </authorList>
    </citation>
    <scope>NUCLEOTIDE SEQUENCE</scope>
    <source>
        <strain evidence="9">K2</strain>
    </source>
</reference>
<dbReference type="Pfam" id="PF00354">
    <property type="entry name" value="Pentaxin"/>
    <property type="match status" value="1"/>
</dbReference>
<keyword evidence="5" id="KW-0245">EGF-like domain</keyword>
<protein>
    <submittedName>
        <fullName evidence="9">Sushi</fullName>
    </submittedName>
</protein>
<organism evidence="9 10">
    <name type="scientific">Acropora cervicornis</name>
    <name type="common">Staghorn coral</name>
    <dbReference type="NCBI Taxonomy" id="6130"/>
    <lineage>
        <taxon>Eukaryota</taxon>
        <taxon>Metazoa</taxon>
        <taxon>Cnidaria</taxon>
        <taxon>Anthozoa</taxon>
        <taxon>Hexacorallia</taxon>
        <taxon>Scleractinia</taxon>
        <taxon>Astrocoeniina</taxon>
        <taxon>Acroporidae</taxon>
        <taxon>Acropora</taxon>
    </lineage>
</organism>
<evidence type="ECO:0000256" key="4">
    <source>
        <dbReference type="ARBA" id="ARBA00023180"/>
    </source>
</evidence>
<dbReference type="SMART" id="SM00159">
    <property type="entry name" value="PTX"/>
    <property type="match status" value="1"/>
</dbReference>
<comment type="caution">
    <text evidence="5">Lacks conserved residue(s) required for the propagation of feature annotation.</text>
</comment>
<dbReference type="PROSITE" id="PS51828">
    <property type="entry name" value="PTX_2"/>
    <property type="match status" value="1"/>
</dbReference>
<feature type="disulfide bond" evidence="5">
    <location>
        <begin position="279"/>
        <end position="289"/>
    </location>
</feature>
<dbReference type="InterPro" id="IPR018097">
    <property type="entry name" value="EGF_Ca-bd_CS"/>
</dbReference>
<dbReference type="PROSITE" id="PS01186">
    <property type="entry name" value="EGF_2"/>
    <property type="match status" value="2"/>
</dbReference>
<dbReference type="InterPro" id="IPR013320">
    <property type="entry name" value="ConA-like_dom_sf"/>
</dbReference>
<evidence type="ECO:0000256" key="1">
    <source>
        <dbReference type="ARBA" id="ARBA00022729"/>
    </source>
</evidence>
<dbReference type="Gene3D" id="2.60.120.200">
    <property type="match status" value="1"/>
</dbReference>
<feature type="disulfide bond" evidence="5">
    <location>
        <begin position="15"/>
        <end position="24"/>
    </location>
</feature>
<evidence type="ECO:0000256" key="5">
    <source>
        <dbReference type="PROSITE-ProRule" id="PRU00076"/>
    </source>
</evidence>
<dbReference type="PANTHER" id="PTHR24033">
    <property type="entry name" value="EGF-LIKE DOMAIN-CONTAINING PROTEIN"/>
    <property type="match status" value="1"/>
</dbReference>
<dbReference type="SMART" id="SM00179">
    <property type="entry name" value="EGF_CA"/>
    <property type="match status" value="3"/>
</dbReference>
<accession>A0AAD9QA51</accession>
<dbReference type="PANTHER" id="PTHR24033:SF151">
    <property type="entry name" value="NOTCH 2"/>
    <property type="match status" value="1"/>
</dbReference>
<dbReference type="InterPro" id="IPR001759">
    <property type="entry name" value="PTX_dom"/>
</dbReference>
<dbReference type="EMBL" id="JARQWQ010000049">
    <property type="protein sequence ID" value="KAK2557534.1"/>
    <property type="molecule type" value="Genomic_DNA"/>
</dbReference>
<dbReference type="SUPFAM" id="SSF57196">
    <property type="entry name" value="EGF/Laminin"/>
    <property type="match status" value="1"/>
</dbReference>
<gene>
    <name evidence="9" type="ORF">P5673_020287</name>
</gene>
<keyword evidence="1" id="KW-0732">Signal</keyword>
<dbReference type="AlphaFoldDB" id="A0AAD9QA51"/>
<sequence length="729" mass="79729">MCLSDNSSGTFTCLCKSGFTGITCDVNIDDCASDPCMPNSYCFDLVNGYECKCYPSHTGDRCDIFLGSSFDLIFKRQTTSDMVILSDGDSIPNMRFFTIALFVKADSTHKAGTLFSYSVPNMPNDTIILSFTESKVQLGIKDEVVSADFKLADNDWHYLGVIWNGMTGNVSVYIDRTEVKSKGNMLQGQTITGGGWIVLGQRYLAEEKTSVPSTAFVGTLHQVNLWDVPGTAYQMWTAAHNCTWPIAGGVRGWSSFLQGIKGKVEKRFITQCKALANLCTTNCSHFIACESRNGLYHCNCQAGFTGPHCDINVDECNSSPCVHGKCQDGVNRYDCVCKCPALPQPKNGVKSCKKLSGKTLCTMTCIEGHSFKAEVMTIYGCGPDTEWKWNGMRDIKVPICTSKAKPKEIEHSLSIKFPGVDCQMRHKAVQSALEQQVTKTLSTTSGCTDSYACTVEEVSVPECGWATKKKTRRSVDGGMKIMLSLAIKASDSYSLADDIEETSEAVLFQMQYAVSTGQFRISLPGMNSTAERSSFQHLASDITCNPGFVKSNGRGCVACPVGTFNNISRVVITQELSFCIPCSRGTYQDEEGQPNCKPCDEGKTTQTLGATLRQDCSVDKATSDNKTSVRVNIPENSGKSIAVKIVVPIVVAAILIIVAVVLYCRSEEEPYYSEIPAEKHDYQKLLSQPQSPGYENCDVPLQNTGYQQLHCVNGRPEPTYAGLKTESDL</sequence>
<feature type="domain" description="EGF-like" evidence="7">
    <location>
        <begin position="1"/>
        <end position="25"/>
    </location>
</feature>
<dbReference type="InterPro" id="IPR000742">
    <property type="entry name" value="EGF"/>
</dbReference>
<evidence type="ECO:0000256" key="3">
    <source>
        <dbReference type="ARBA" id="ARBA00023157"/>
    </source>
</evidence>
<keyword evidence="10" id="KW-1185">Reference proteome</keyword>
<dbReference type="Gene3D" id="2.10.50.10">
    <property type="entry name" value="Tumor Necrosis Factor Receptor, subunit A, domain 2"/>
    <property type="match status" value="1"/>
</dbReference>
<dbReference type="InterPro" id="IPR001881">
    <property type="entry name" value="EGF-like_Ca-bd_dom"/>
</dbReference>
<dbReference type="InterPro" id="IPR000152">
    <property type="entry name" value="EGF-type_Asp/Asn_hydroxyl_site"/>
</dbReference>
<feature type="disulfide bond" evidence="5">
    <location>
        <begin position="300"/>
        <end position="309"/>
    </location>
</feature>
<evidence type="ECO:0000256" key="6">
    <source>
        <dbReference type="SAM" id="Phobius"/>
    </source>
</evidence>
<keyword evidence="6" id="KW-0472">Membrane</keyword>
<comment type="caution">
    <text evidence="9">The sequence shown here is derived from an EMBL/GenBank/DDBJ whole genome shotgun (WGS) entry which is preliminary data.</text>
</comment>
<dbReference type="SMART" id="SM00181">
    <property type="entry name" value="EGF"/>
    <property type="match status" value="4"/>
</dbReference>
<dbReference type="SUPFAM" id="SSF49899">
    <property type="entry name" value="Concanavalin A-like lectins/glucanases"/>
    <property type="match status" value="1"/>
</dbReference>
<name>A0AAD9QA51_ACRCE</name>
<dbReference type="PROSITE" id="PS00010">
    <property type="entry name" value="ASX_HYDROXYL"/>
    <property type="match status" value="1"/>
</dbReference>
<evidence type="ECO:0000256" key="2">
    <source>
        <dbReference type="ARBA" id="ARBA00022737"/>
    </source>
</evidence>
<reference evidence="9" key="2">
    <citation type="journal article" date="2023" name="Science">
        <title>Genomic signatures of disease resistance in endangered staghorn corals.</title>
        <authorList>
            <person name="Vollmer S.V."/>
            <person name="Selwyn J.D."/>
            <person name="Despard B.A."/>
            <person name="Roesel C.L."/>
        </authorList>
    </citation>
    <scope>NUCLEOTIDE SEQUENCE</scope>
    <source>
        <strain evidence="9">K2</strain>
    </source>
</reference>
<dbReference type="PROSITE" id="PS00022">
    <property type="entry name" value="EGF_1"/>
    <property type="match status" value="3"/>
</dbReference>
<dbReference type="FunFam" id="2.10.25.10:FF:000472">
    <property type="entry name" value="Uncharacterized protein, isoform A"/>
    <property type="match status" value="1"/>
</dbReference>
<evidence type="ECO:0000313" key="9">
    <source>
        <dbReference type="EMBL" id="KAK2557534.1"/>
    </source>
</evidence>
<dbReference type="PROSITE" id="PS01187">
    <property type="entry name" value="EGF_CA"/>
    <property type="match status" value="2"/>
</dbReference>
<dbReference type="GO" id="GO:0005509">
    <property type="term" value="F:calcium ion binding"/>
    <property type="evidence" value="ECO:0007669"/>
    <property type="project" value="InterPro"/>
</dbReference>
<feature type="disulfide bond" evidence="5">
    <location>
        <begin position="53"/>
        <end position="62"/>
    </location>
</feature>
<evidence type="ECO:0000313" key="10">
    <source>
        <dbReference type="Proteomes" id="UP001249851"/>
    </source>
</evidence>
<evidence type="ECO:0000259" key="7">
    <source>
        <dbReference type="PROSITE" id="PS50026"/>
    </source>
</evidence>
<feature type="domain" description="EGF-like" evidence="7">
    <location>
        <begin position="275"/>
        <end position="310"/>
    </location>
</feature>
<proteinExistence type="predicted"/>
<keyword evidence="4" id="KW-0325">Glycoprotein</keyword>
<dbReference type="Pfam" id="PF07699">
    <property type="entry name" value="Ephrin_rec_like"/>
    <property type="match status" value="1"/>
</dbReference>
<feature type="domain" description="Pentraxin (PTX)" evidence="8">
    <location>
        <begin position="68"/>
        <end position="272"/>
    </location>
</feature>
<dbReference type="PROSITE" id="PS50026">
    <property type="entry name" value="EGF_3"/>
    <property type="match status" value="3"/>
</dbReference>
<dbReference type="SMART" id="SM01411">
    <property type="entry name" value="Ephrin_rec_like"/>
    <property type="match status" value="1"/>
</dbReference>
<evidence type="ECO:0000259" key="8">
    <source>
        <dbReference type="PROSITE" id="PS51828"/>
    </source>
</evidence>
<keyword evidence="6" id="KW-0812">Transmembrane</keyword>
<feature type="transmembrane region" description="Helical" evidence="6">
    <location>
        <begin position="641"/>
        <end position="664"/>
    </location>
</feature>
<keyword evidence="3 5" id="KW-1015">Disulfide bond</keyword>
<keyword evidence="6" id="KW-1133">Transmembrane helix</keyword>
<dbReference type="InterPro" id="IPR051830">
    <property type="entry name" value="NOTCH_homolog"/>
</dbReference>
<feature type="domain" description="EGF-like" evidence="7">
    <location>
        <begin position="27"/>
        <end position="63"/>
    </location>
</feature>